<evidence type="ECO:0000256" key="2">
    <source>
        <dbReference type="SAM" id="MobiDB-lite"/>
    </source>
</evidence>
<feature type="transmembrane region" description="Helical" evidence="3">
    <location>
        <begin position="555"/>
        <end position="577"/>
    </location>
</feature>
<keyword evidence="1" id="KW-0694">RNA-binding</keyword>
<proteinExistence type="predicted"/>
<organism evidence="5 6">
    <name type="scientific">Scleropages formosus</name>
    <name type="common">Asian bonytongue</name>
    <name type="synonym">Osteoglossum formosum</name>
    <dbReference type="NCBI Taxonomy" id="113540"/>
    <lineage>
        <taxon>Eukaryota</taxon>
        <taxon>Metazoa</taxon>
        <taxon>Chordata</taxon>
        <taxon>Craniata</taxon>
        <taxon>Vertebrata</taxon>
        <taxon>Euteleostomi</taxon>
        <taxon>Actinopterygii</taxon>
        <taxon>Neopterygii</taxon>
        <taxon>Teleostei</taxon>
        <taxon>Osteoglossocephala</taxon>
        <taxon>Osteoglossomorpha</taxon>
        <taxon>Osteoglossiformes</taxon>
        <taxon>Osteoglossidae</taxon>
        <taxon>Scleropages</taxon>
    </lineage>
</organism>
<dbReference type="Gene3D" id="2.30.30.140">
    <property type="match status" value="1"/>
</dbReference>
<dbReference type="SMART" id="SM00322">
    <property type="entry name" value="KH"/>
    <property type="match status" value="1"/>
</dbReference>
<dbReference type="AlphaFoldDB" id="A0A0P7VCM0"/>
<dbReference type="STRING" id="113540.ENSSFOP00015001468"/>
<dbReference type="SUPFAM" id="SSF63748">
    <property type="entry name" value="Tudor/PWWP/MBT"/>
    <property type="match status" value="1"/>
</dbReference>
<dbReference type="Gene3D" id="3.30.310.210">
    <property type="match status" value="1"/>
</dbReference>
<dbReference type="PROSITE" id="PS50304">
    <property type="entry name" value="TUDOR"/>
    <property type="match status" value="1"/>
</dbReference>
<dbReference type="GO" id="GO:0007283">
    <property type="term" value="P:spermatogenesis"/>
    <property type="evidence" value="ECO:0007669"/>
    <property type="project" value="TreeGrafter"/>
</dbReference>
<dbReference type="GO" id="GO:0043186">
    <property type="term" value="C:P granule"/>
    <property type="evidence" value="ECO:0007669"/>
    <property type="project" value="TreeGrafter"/>
</dbReference>
<feature type="domain" description="Tudor" evidence="4">
    <location>
        <begin position="359"/>
        <end position="418"/>
    </location>
</feature>
<gene>
    <name evidence="5" type="ORF">Z043_108015</name>
</gene>
<dbReference type="GO" id="GO:0003723">
    <property type="term" value="F:RNA binding"/>
    <property type="evidence" value="ECO:0007669"/>
    <property type="project" value="UniProtKB-UniRule"/>
</dbReference>
<keyword evidence="3" id="KW-1133">Transmembrane helix</keyword>
<evidence type="ECO:0000256" key="3">
    <source>
        <dbReference type="SAM" id="Phobius"/>
    </source>
</evidence>
<dbReference type="PANTHER" id="PTHR22948">
    <property type="entry name" value="TUDOR DOMAIN CONTAINING PROTEIN"/>
    <property type="match status" value="1"/>
</dbReference>
<dbReference type="SMART" id="SM00333">
    <property type="entry name" value="TUDOR"/>
    <property type="match status" value="1"/>
</dbReference>
<dbReference type="InterPro" id="IPR035437">
    <property type="entry name" value="SNase_OB-fold_sf"/>
</dbReference>
<dbReference type="InterPro" id="IPR050621">
    <property type="entry name" value="Tudor_domain_containing"/>
</dbReference>
<name>A0A0P7VCM0_SCLFO</name>
<dbReference type="InterPro" id="IPR002999">
    <property type="entry name" value="Tudor"/>
</dbReference>
<dbReference type="Gene3D" id="2.40.50.90">
    <property type="match status" value="1"/>
</dbReference>
<dbReference type="InterPro" id="IPR004087">
    <property type="entry name" value="KH_dom"/>
</dbReference>
<dbReference type="PANTHER" id="PTHR22948:SF18">
    <property type="entry name" value="TUDOR AND KH DOMAIN-CONTAINING PROTEIN"/>
    <property type="match status" value="1"/>
</dbReference>
<keyword evidence="3" id="KW-0812">Transmembrane</keyword>
<dbReference type="PROSITE" id="PS50084">
    <property type="entry name" value="KH_TYPE_1"/>
    <property type="match status" value="1"/>
</dbReference>
<dbReference type="Proteomes" id="UP000034805">
    <property type="component" value="Unassembled WGS sequence"/>
</dbReference>
<protein>
    <submittedName>
        <fullName evidence="5">Tudor and KH domain-containing protein-like</fullName>
    </submittedName>
</protein>
<dbReference type="SUPFAM" id="SSF54791">
    <property type="entry name" value="Eukaryotic type KH-domain (KH-domain type I)"/>
    <property type="match status" value="1"/>
</dbReference>
<evidence type="ECO:0000259" key="4">
    <source>
        <dbReference type="PROSITE" id="PS50304"/>
    </source>
</evidence>
<dbReference type="InterPro" id="IPR004088">
    <property type="entry name" value="KH_dom_type_1"/>
</dbReference>
<comment type="caution">
    <text evidence="5">The sequence shown here is derived from an EMBL/GenBank/DDBJ whole genome shotgun (WGS) entry which is preliminary data.</text>
</comment>
<dbReference type="InterPro" id="IPR036612">
    <property type="entry name" value="KH_dom_type_1_sf"/>
</dbReference>
<dbReference type="GO" id="GO:0034587">
    <property type="term" value="P:piRNA processing"/>
    <property type="evidence" value="ECO:0007669"/>
    <property type="project" value="TreeGrafter"/>
</dbReference>
<accession>A0A0P7VCM0</accession>
<dbReference type="GO" id="GO:0005739">
    <property type="term" value="C:mitochondrion"/>
    <property type="evidence" value="ECO:0007669"/>
    <property type="project" value="UniProtKB-ARBA"/>
</dbReference>
<dbReference type="GO" id="GO:0030719">
    <property type="term" value="P:P granule organization"/>
    <property type="evidence" value="ECO:0007669"/>
    <property type="project" value="TreeGrafter"/>
</dbReference>
<reference evidence="5 6" key="1">
    <citation type="submission" date="2015-08" db="EMBL/GenBank/DDBJ databases">
        <title>The genome of the Asian arowana (Scleropages formosus).</title>
        <authorList>
            <person name="Tan M.H."/>
            <person name="Gan H.M."/>
            <person name="Croft L.J."/>
            <person name="Austin C.M."/>
        </authorList>
    </citation>
    <scope>NUCLEOTIDE SEQUENCE [LARGE SCALE GENOMIC DNA]</scope>
    <source>
        <strain evidence="5">Aro1</strain>
    </source>
</reference>
<dbReference type="EMBL" id="JARO02002329">
    <property type="protein sequence ID" value="KPP72938.1"/>
    <property type="molecule type" value="Genomic_DNA"/>
</dbReference>
<evidence type="ECO:0000313" key="6">
    <source>
        <dbReference type="Proteomes" id="UP000034805"/>
    </source>
</evidence>
<evidence type="ECO:0000256" key="1">
    <source>
        <dbReference type="PROSITE-ProRule" id="PRU00117"/>
    </source>
</evidence>
<feature type="region of interest" description="Disordered" evidence="2">
    <location>
        <begin position="252"/>
        <end position="277"/>
    </location>
</feature>
<feature type="compositionally biased region" description="Polar residues" evidence="2">
    <location>
        <begin position="252"/>
        <end position="267"/>
    </location>
</feature>
<keyword evidence="3" id="KW-0472">Membrane</keyword>
<dbReference type="Pfam" id="PF00567">
    <property type="entry name" value="TUDOR"/>
    <property type="match status" value="1"/>
</dbReference>
<sequence>MSSAGEGSWNRLSTEKKVALVLGVPVAATVGYILYRRFVRQNDQREILQESRMTVPLEVYQSIARHQGSFLDLVTQQSGAQVKMQAQAWDQSTVCFCLQGSTQQVLRARCALEKLVSDCEVITELFEVPQAALVRIIGRGGENLKLINRTSGARVSCPRGKGNHLMEKGSIFITGTRREVQHAKELVLQKVVESEEVRCQIAQSSALRQKRRPPELCGRRVRKGESKPTQEMKEETEGSKCQQQVVYVGGTAESQHSVGSTEQQQSKVEAGEEAEEVSPQDISKFESKWFFFFFSSPFPSPDLSFQPDEHLEVYVSAVENPQHFWIQVLGVRSLHLDKLTAEMSRFYSNGSSPEQKVEKVVVGDIVAAPYRDHGTWNRAKVLGVLESGLVGLYYVDYGDNDELTPESLRRMRSDFLSLPFQAIECSLAGVCPAGESWTEAALDDFNRLTYCAQWIPLLAKLRSYSHSGFSSWPNVQLFDNSHGKSLDLGDELVRLGHAAHCQDLGDGGGLGGNSDDPGSLQKMLDDVTGVTSELSLSCISLSGVSLKAVLRLHTCFALLPCLALFNVFLLLLLLLLLSGNANFDLCVI</sequence>
<dbReference type="Pfam" id="PF00013">
    <property type="entry name" value="KH_1"/>
    <property type="match status" value="1"/>
</dbReference>
<evidence type="ECO:0000313" key="5">
    <source>
        <dbReference type="EMBL" id="KPP72938.1"/>
    </source>
</evidence>
<feature type="transmembrane region" description="Helical" evidence="3">
    <location>
        <begin position="18"/>
        <end position="35"/>
    </location>
</feature>